<dbReference type="AlphaFoldDB" id="G4YZQ4"/>
<protein>
    <recommendedName>
        <fullName evidence="3">Prolyl 4-hydroxylase alpha subunit Fe(2+) 2OG dioxygenase domain-containing protein</fullName>
    </recommendedName>
</protein>
<accession>G4YZQ4</accession>
<dbReference type="RefSeq" id="XP_009521110.1">
    <property type="nucleotide sequence ID" value="XM_009522815.1"/>
</dbReference>
<evidence type="ECO:0000313" key="2">
    <source>
        <dbReference type="Proteomes" id="UP000002640"/>
    </source>
</evidence>
<organism evidence="1 2">
    <name type="scientific">Phytophthora sojae (strain P6497)</name>
    <name type="common">Soybean stem and root rot agent</name>
    <name type="synonym">Phytophthora megasperma f. sp. glycines</name>
    <dbReference type="NCBI Taxonomy" id="1094619"/>
    <lineage>
        <taxon>Eukaryota</taxon>
        <taxon>Sar</taxon>
        <taxon>Stramenopiles</taxon>
        <taxon>Oomycota</taxon>
        <taxon>Peronosporomycetes</taxon>
        <taxon>Peronosporales</taxon>
        <taxon>Peronosporaceae</taxon>
        <taxon>Phytophthora</taxon>
    </lineage>
</organism>
<name>G4YZQ4_PHYSP</name>
<sequence>MVDPEEENVRLAVQELKYLEEEFGDKEWPFSGKGGLDEIPVPAGNACVKISNALAAVNKNVSENMRDLARNSPIHQELAAAIENMTPDNDKFALLLTHKYTKTNIAPSGSRALEGVDHDRFLALVEANNFVSVEKKLQFRIAQLDHEVNFFFAHGNILGRYDVEYHEEKVEKRKIVWNGVNMFPRHISVCTCQVLCQLLLQADDATLVVVFFSQFFSRLEEKHEVVVDIAELLNKFDWCVVGEVLMKALRSATDPTSQHLTYITQAALAMNSGAKFFAMGYAHCLDDDNLPLERKALLVAIMFSRIEWLKKQVQVLEKPFSWEMPSRHSPIIGKWLKCSSRYQFMSDSGSGDAQERLVNQDPDLNEDFGGNEWPFSDKGGLHEIPVPTGAACVQISNALGLNKNSNDFSFGGQADQLPAVPGIFVDGVGPIPVPLWEERAQRLIEKCTKSPFGHNMDTEMDENVRKSWELQPDQVHFKNPMWRVGVEKMAVTIGERLWYKGIPLQCVLYKILVYGEGGHFLKHQDTEKEDGMIATLVVQPPSLHEGGDLVVYRNGEVKHRHDFGKADGTATEVTKGYRLALVYSICLPANMRDFVRTPSMRGELTGAIENMTPGDDNFALLLAHEYTDRSIGLFGSTALKGVDRERFLALEEANNSVSAEKNLQFHIAHLNFLNPAMETYSQLWESYGSSESSGYLGNEGPQKDSIYSRFAIVAWPAVDNVELTMKFANLSTAFVILQNRGPIDSATLLKYMDVAFTKLAAIDAFLLERSQAGNSIMANMFLSNFFARLEDKCTVALDIAKLVSEFSWVVVVKAFSEAVATIDGMQADDYSLKTTVSWLKNKARGLEQPFSWAMPVAEFPDCAPIEKFLRGPEATMTTTGIVSFEDSWAAQIYALRYTCGWDRVGQIDASFGMKPGGDKSDAFVTITKTRKWYDKDRESLPQLKKELQELTKTMVGTLTKIILKARQKSGEK</sequence>
<evidence type="ECO:0008006" key="3">
    <source>
        <dbReference type="Google" id="ProtNLM"/>
    </source>
</evidence>
<dbReference type="PANTHER" id="PTHR33099">
    <property type="entry name" value="FE2OG DIOXYGENASE DOMAIN-CONTAINING PROTEIN"/>
    <property type="match status" value="1"/>
</dbReference>
<proteinExistence type="predicted"/>
<dbReference type="PANTHER" id="PTHR33099:SF7">
    <property type="entry name" value="MYND-TYPE DOMAIN-CONTAINING PROTEIN"/>
    <property type="match status" value="1"/>
</dbReference>
<dbReference type="InParanoid" id="G4YZQ4"/>
<dbReference type="Proteomes" id="UP000002640">
    <property type="component" value="Unassembled WGS sequence"/>
</dbReference>
<reference evidence="1 2" key="1">
    <citation type="journal article" date="2006" name="Science">
        <title>Phytophthora genome sequences uncover evolutionary origins and mechanisms of pathogenesis.</title>
        <authorList>
            <person name="Tyler B.M."/>
            <person name="Tripathy S."/>
            <person name="Zhang X."/>
            <person name="Dehal P."/>
            <person name="Jiang R.H."/>
            <person name="Aerts A."/>
            <person name="Arredondo F.D."/>
            <person name="Baxter L."/>
            <person name="Bensasson D."/>
            <person name="Beynon J.L."/>
            <person name="Chapman J."/>
            <person name="Damasceno C.M."/>
            <person name="Dorrance A.E."/>
            <person name="Dou D."/>
            <person name="Dickerman A.W."/>
            <person name="Dubchak I.L."/>
            <person name="Garbelotto M."/>
            <person name="Gijzen M."/>
            <person name="Gordon S.G."/>
            <person name="Govers F."/>
            <person name="Grunwald N.J."/>
            <person name="Huang W."/>
            <person name="Ivors K.L."/>
            <person name="Jones R.W."/>
            <person name="Kamoun S."/>
            <person name="Krampis K."/>
            <person name="Lamour K.H."/>
            <person name="Lee M.K."/>
            <person name="McDonald W.H."/>
            <person name="Medina M."/>
            <person name="Meijer H.J."/>
            <person name="Nordberg E.K."/>
            <person name="Maclean D.J."/>
            <person name="Ospina-Giraldo M.D."/>
            <person name="Morris P.F."/>
            <person name="Phuntumart V."/>
            <person name="Putnam N.H."/>
            <person name="Rash S."/>
            <person name="Rose J.K."/>
            <person name="Sakihama Y."/>
            <person name="Salamov A.A."/>
            <person name="Savidor A."/>
            <person name="Scheuring C.F."/>
            <person name="Smith B.M."/>
            <person name="Sobral B.W."/>
            <person name="Terry A."/>
            <person name="Torto-Alalibo T.A."/>
            <person name="Win J."/>
            <person name="Xu Z."/>
            <person name="Zhang H."/>
            <person name="Grigoriev I.V."/>
            <person name="Rokhsar D.S."/>
            <person name="Boore J.L."/>
        </authorList>
    </citation>
    <scope>NUCLEOTIDE SEQUENCE [LARGE SCALE GENOMIC DNA]</scope>
    <source>
        <strain evidence="1 2">P6497</strain>
    </source>
</reference>
<gene>
    <name evidence="1" type="ORF">PHYSODRAFT_326790</name>
</gene>
<dbReference type="Gene3D" id="2.60.120.620">
    <property type="entry name" value="q2cbj1_9rhob like domain"/>
    <property type="match status" value="1"/>
</dbReference>
<keyword evidence="2" id="KW-1185">Reference proteome</keyword>
<dbReference type="GeneID" id="20645494"/>
<dbReference type="KEGG" id="psoj:PHYSODRAFT_326790"/>
<dbReference type="EMBL" id="JH159152">
    <property type="protein sequence ID" value="EGZ25822.1"/>
    <property type="molecule type" value="Genomic_DNA"/>
</dbReference>
<evidence type="ECO:0000313" key="1">
    <source>
        <dbReference type="EMBL" id="EGZ25822.1"/>
    </source>
</evidence>